<feature type="signal peptide" evidence="2">
    <location>
        <begin position="1"/>
        <end position="17"/>
    </location>
</feature>
<reference evidence="3" key="1">
    <citation type="journal article" date="2012" name="Nature">
        <title>The oyster genome reveals stress adaptation and complexity of shell formation.</title>
        <authorList>
            <person name="Zhang G."/>
            <person name="Fang X."/>
            <person name="Guo X."/>
            <person name="Li L."/>
            <person name="Luo R."/>
            <person name="Xu F."/>
            <person name="Yang P."/>
            <person name="Zhang L."/>
            <person name="Wang X."/>
            <person name="Qi H."/>
            <person name="Xiong Z."/>
            <person name="Que H."/>
            <person name="Xie Y."/>
            <person name="Holland P.W."/>
            <person name="Paps J."/>
            <person name="Zhu Y."/>
            <person name="Wu F."/>
            <person name="Chen Y."/>
            <person name="Wang J."/>
            <person name="Peng C."/>
            <person name="Meng J."/>
            <person name="Yang L."/>
            <person name="Liu J."/>
            <person name="Wen B."/>
            <person name="Zhang N."/>
            <person name="Huang Z."/>
            <person name="Zhu Q."/>
            <person name="Feng Y."/>
            <person name="Mount A."/>
            <person name="Hedgecock D."/>
            <person name="Xu Z."/>
            <person name="Liu Y."/>
            <person name="Domazet-Loso T."/>
            <person name="Du Y."/>
            <person name="Sun X."/>
            <person name="Zhang S."/>
            <person name="Liu B."/>
            <person name="Cheng P."/>
            <person name="Jiang X."/>
            <person name="Li J."/>
            <person name="Fan D."/>
            <person name="Wang W."/>
            <person name="Fu W."/>
            <person name="Wang T."/>
            <person name="Wang B."/>
            <person name="Zhang J."/>
            <person name="Peng Z."/>
            <person name="Li Y."/>
            <person name="Li N."/>
            <person name="Wang J."/>
            <person name="Chen M."/>
            <person name="He Y."/>
            <person name="Tan F."/>
            <person name="Song X."/>
            <person name="Zheng Q."/>
            <person name="Huang R."/>
            <person name="Yang H."/>
            <person name="Du X."/>
            <person name="Chen L."/>
            <person name="Yang M."/>
            <person name="Gaffney P.M."/>
            <person name="Wang S."/>
            <person name="Luo L."/>
            <person name="She Z."/>
            <person name="Ming Y."/>
            <person name="Huang W."/>
            <person name="Zhang S."/>
            <person name="Huang B."/>
            <person name="Zhang Y."/>
            <person name="Qu T."/>
            <person name="Ni P."/>
            <person name="Miao G."/>
            <person name="Wang J."/>
            <person name="Wang Q."/>
            <person name="Steinberg C.E."/>
            <person name="Wang H."/>
            <person name="Li N."/>
            <person name="Qian L."/>
            <person name="Zhang G."/>
            <person name="Li Y."/>
            <person name="Yang H."/>
            <person name="Liu X."/>
            <person name="Wang J."/>
            <person name="Yin Y."/>
            <person name="Wang J."/>
        </authorList>
    </citation>
    <scope>NUCLEOTIDE SEQUENCE [LARGE SCALE GENOMIC DNA]</scope>
    <source>
        <strain evidence="3">05x7-T-G4-1.051#20</strain>
    </source>
</reference>
<dbReference type="InParanoid" id="K1QYQ9"/>
<dbReference type="AlphaFoldDB" id="K1QYQ9"/>
<protein>
    <submittedName>
        <fullName evidence="3">Uncharacterized protein</fullName>
    </submittedName>
</protein>
<evidence type="ECO:0000313" key="3">
    <source>
        <dbReference type="EMBL" id="EKC36319.1"/>
    </source>
</evidence>
<organism evidence="3">
    <name type="scientific">Magallana gigas</name>
    <name type="common">Pacific oyster</name>
    <name type="synonym">Crassostrea gigas</name>
    <dbReference type="NCBI Taxonomy" id="29159"/>
    <lineage>
        <taxon>Eukaryota</taxon>
        <taxon>Metazoa</taxon>
        <taxon>Spiralia</taxon>
        <taxon>Lophotrochozoa</taxon>
        <taxon>Mollusca</taxon>
        <taxon>Bivalvia</taxon>
        <taxon>Autobranchia</taxon>
        <taxon>Pteriomorphia</taxon>
        <taxon>Ostreida</taxon>
        <taxon>Ostreoidea</taxon>
        <taxon>Ostreidae</taxon>
        <taxon>Magallana</taxon>
    </lineage>
</organism>
<dbReference type="EMBL" id="JH817380">
    <property type="protein sequence ID" value="EKC36319.1"/>
    <property type="molecule type" value="Genomic_DNA"/>
</dbReference>
<evidence type="ECO:0000256" key="1">
    <source>
        <dbReference type="SAM" id="MobiDB-lite"/>
    </source>
</evidence>
<accession>K1QYQ9</accession>
<feature type="compositionally biased region" description="Basic and acidic residues" evidence="1">
    <location>
        <begin position="448"/>
        <end position="463"/>
    </location>
</feature>
<gene>
    <name evidence="3" type="ORF">CGI_10027216</name>
</gene>
<feature type="chain" id="PRO_5043624011" evidence="2">
    <location>
        <begin position="18"/>
        <end position="463"/>
    </location>
</feature>
<feature type="region of interest" description="Disordered" evidence="1">
    <location>
        <begin position="431"/>
        <end position="463"/>
    </location>
</feature>
<proteinExistence type="predicted"/>
<name>K1QYQ9_MAGGI</name>
<sequence>MSSSIIFLCCLLGVAVATPGYYGGGWGGYNDWDDDDYYRGGYIGIQGPYGGSGVIGGYGYGSPGYGRGAIGGAYYNPYSGRGGIGGIRYGYGSAGYPMGGNFGGYGGGYTPGYGGGYGGYGRGLGGGYGGGIGGYARYGGYGPSYGYSGFRGGAVGPRGGSIYAGGIRGGFSGYPSYRPSYKGEHTNTISGQFSEQLGTHSSDVGFGYSPETSFNGFSLGVGSLTDFSSPGINHNSYAVAQPGSFYDSFFPYSQGISTQVARMPLADTNNFGGGSFSTSFGGTEIRELTQTGSFGNNPIAPSGFLNSFHETSHMAPPLGFTFNNRFTGNSLSSGILGSSFAPENRVNSHNFGLGETFVSDRQFTDNFPGSTVNSRIGTGNLRAAIDDITSALLHGFGSTGGSSTPAINNGVDVLPPLVSPNPGLFGGSTLLTESQNTDGPHVTTVAKTRKDGTNNSKKETHGK</sequence>
<evidence type="ECO:0000256" key="2">
    <source>
        <dbReference type="SAM" id="SignalP"/>
    </source>
</evidence>
<dbReference type="HOGENOM" id="CLU_590875_0_0_1"/>
<keyword evidence="2" id="KW-0732">Signal</keyword>